<proteinExistence type="predicted"/>
<dbReference type="GO" id="GO:0006281">
    <property type="term" value="P:DNA repair"/>
    <property type="evidence" value="ECO:0007669"/>
    <property type="project" value="TreeGrafter"/>
</dbReference>
<dbReference type="InterPro" id="IPR041492">
    <property type="entry name" value="HAD_2"/>
</dbReference>
<dbReference type="InterPro" id="IPR036412">
    <property type="entry name" value="HAD-like_sf"/>
</dbReference>
<dbReference type="SFLD" id="SFLDS00003">
    <property type="entry name" value="Haloacid_Dehalogenase"/>
    <property type="match status" value="1"/>
</dbReference>
<protein>
    <submittedName>
        <fullName evidence="1">Phosphoglycolate phosphatase</fullName>
    </submittedName>
</protein>
<dbReference type="PANTHER" id="PTHR43434">
    <property type="entry name" value="PHOSPHOGLYCOLATE PHOSPHATASE"/>
    <property type="match status" value="1"/>
</dbReference>
<dbReference type="Gene3D" id="1.10.150.240">
    <property type="entry name" value="Putative phosphatase, domain 2"/>
    <property type="match status" value="1"/>
</dbReference>
<dbReference type="InterPro" id="IPR006439">
    <property type="entry name" value="HAD-SF_hydro_IA"/>
</dbReference>
<organism evidence="1 2">
    <name type="scientific">Candidatus Saccharicenans subterraneus</name>
    <dbReference type="NCBI Taxonomy" id="2508984"/>
    <lineage>
        <taxon>Bacteria</taxon>
        <taxon>Candidatus Aminicenantota</taxon>
        <taxon>Candidatus Aminicenantia</taxon>
        <taxon>Candidatus Aminicenantales</taxon>
        <taxon>Candidatus Saccharicenantaceae</taxon>
        <taxon>Candidatus Saccharicenans</taxon>
    </lineage>
</organism>
<comment type="caution">
    <text evidence="1">The sequence shown here is derived from an EMBL/GenBank/DDBJ whole genome shotgun (WGS) entry which is preliminary data.</text>
</comment>
<dbReference type="GO" id="GO:0005829">
    <property type="term" value="C:cytosol"/>
    <property type="evidence" value="ECO:0007669"/>
    <property type="project" value="TreeGrafter"/>
</dbReference>
<dbReference type="PANTHER" id="PTHR43434:SF1">
    <property type="entry name" value="PHOSPHOGLYCOLATE PHOSPHATASE"/>
    <property type="match status" value="1"/>
</dbReference>
<dbReference type="Proteomes" id="UP000257323">
    <property type="component" value="Unassembled WGS sequence"/>
</dbReference>
<dbReference type="Gene3D" id="3.40.50.1000">
    <property type="entry name" value="HAD superfamily/HAD-like"/>
    <property type="match status" value="1"/>
</dbReference>
<dbReference type="InterPro" id="IPR050155">
    <property type="entry name" value="HAD-like_hydrolase_sf"/>
</dbReference>
<dbReference type="SUPFAM" id="SSF56784">
    <property type="entry name" value="HAD-like"/>
    <property type="match status" value="1"/>
</dbReference>
<evidence type="ECO:0000313" key="2">
    <source>
        <dbReference type="Proteomes" id="UP000257323"/>
    </source>
</evidence>
<name>A0A3E2BLI5_9BACT</name>
<sequence>MKFKGVIFDLDGTLLDTIKDITYTLNLVLARRGYRQYSEDECKMMVGDGMEVLVKRAVPEIAHDDQAIMDLIKEYRREYALTYMQNSRPYDGILEVLARLKEAGLKLAVLSNKSHEFTVRMTRELLPFEFDVILGAKPGTPVKPDPAPLHQVLQELGLQPSEVVYVGDTCVDMETARAAGILAAGALWGFRDAKELLRSGARVLLKTPYDLLPLIFEQ</sequence>
<dbReference type="SFLD" id="SFLDG01129">
    <property type="entry name" value="C1.5:_HAD__Beta-PGM__Phosphata"/>
    <property type="match status" value="1"/>
</dbReference>
<accession>A0A3E2BLI5</accession>
<dbReference type="GO" id="GO:0008967">
    <property type="term" value="F:phosphoglycolate phosphatase activity"/>
    <property type="evidence" value="ECO:0007669"/>
    <property type="project" value="TreeGrafter"/>
</dbReference>
<dbReference type="NCBIfam" id="TIGR01509">
    <property type="entry name" value="HAD-SF-IA-v3"/>
    <property type="match status" value="1"/>
</dbReference>
<evidence type="ECO:0000313" key="1">
    <source>
        <dbReference type="EMBL" id="RFT15615.1"/>
    </source>
</evidence>
<dbReference type="InterPro" id="IPR023214">
    <property type="entry name" value="HAD_sf"/>
</dbReference>
<gene>
    <name evidence="1" type="ORF">OP8BY_0263</name>
</gene>
<dbReference type="SFLD" id="SFLDG01135">
    <property type="entry name" value="C1.5.6:_HAD__Beta-PGM__Phospha"/>
    <property type="match status" value="1"/>
</dbReference>
<dbReference type="Pfam" id="PF13419">
    <property type="entry name" value="HAD_2"/>
    <property type="match status" value="1"/>
</dbReference>
<dbReference type="NCBIfam" id="TIGR01549">
    <property type="entry name" value="HAD-SF-IA-v1"/>
    <property type="match status" value="1"/>
</dbReference>
<dbReference type="EMBL" id="QUAH01000008">
    <property type="protein sequence ID" value="RFT15615.1"/>
    <property type="molecule type" value="Genomic_DNA"/>
</dbReference>
<dbReference type="AlphaFoldDB" id="A0A3E2BLI5"/>
<dbReference type="InterPro" id="IPR023198">
    <property type="entry name" value="PGP-like_dom2"/>
</dbReference>
<reference evidence="1 2" key="1">
    <citation type="submission" date="2018-08" db="EMBL/GenBank/DDBJ databases">
        <title>Genome analysis of the thermophilic bacterium of the candidate phylum Aminicenantes from deep subsurface aquifer revealed its physiology and ecological role.</title>
        <authorList>
            <person name="Kadnikov V.V."/>
            <person name="Mardanov A.V."/>
            <person name="Beletsky A.V."/>
            <person name="Karnachuk O.V."/>
            <person name="Ravin N.V."/>
        </authorList>
    </citation>
    <scope>NUCLEOTIDE SEQUENCE [LARGE SCALE GENOMIC DNA]</scope>
    <source>
        <strain evidence="1">BY38</strain>
    </source>
</reference>